<proteinExistence type="predicted"/>
<evidence type="ECO:0000313" key="2">
    <source>
        <dbReference type="Ensembl" id="ENSCSAVP00000005514.1"/>
    </source>
</evidence>
<dbReference type="GeneTree" id="ENSGT00530000067306"/>
<reference evidence="2" key="3">
    <citation type="submission" date="2025-09" db="UniProtKB">
        <authorList>
            <consortium name="Ensembl"/>
        </authorList>
    </citation>
    <scope>IDENTIFICATION</scope>
</reference>
<evidence type="ECO:0000313" key="3">
    <source>
        <dbReference type="Proteomes" id="UP000007875"/>
    </source>
</evidence>
<reference evidence="2" key="2">
    <citation type="submission" date="2025-08" db="UniProtKB">
        <authorList>
            <consortium name="Ensembl"/>
        </authorList>
    </citation>
    <scope>IDENTIFICATION</scope>
</reference>
<dbReference type="InParanoid" id="H2YJL5"/>
<sequence>MDDRLTSFGSDITKQNVIPRTGTSQVEPVTSETELSCATTSTAKIEESEQIEERWFSESLEAPCETQSVTKRRRRKVDVAENRGKKLSVFGNLFSRWFPQNSGAANKSKCQFHYDVTLRKHMCHCDCHRYSLPLTRKELKRKIEQNRAPSRSGSLSYRMENLSRKGGISPMAQRSFDSIGSTVTPLQSKQRNKELNDSYCYARDSFC</sequence>
<protein>
    <submittedName>
        <fullName evidence="2">Uncharacterized protein</fullName>
    </submittedName>
</protein>
<dbReference type="OMA" id="CHCECHR"/>
<dbReference type="AlphaFoldDB" id="H2YJL5"/>
<evidence type="ECO:0000256" key="1">
    <source>
        <dbReference type="SAM" id="MobiDB-lite"/>
    </source>
</evidence>
<dbReference type="Proteomes" id="UP000007875">
    <property type="component" value="Unassembled WGS sequence"/>
</dbReference>
<name>H2YJL5_CIOSA</name>
<feature type="region of interest" description="Disordered" evidence="1">
    <location>
        <begin position="1"/>
        <end position="33"/>
    </location>
</feature>
<organism evidence="2 3">
    <name type="scientific">Ciona savignyi</name>
    <name type="common">Pacific transparent sea squirt</name>
    <dbReference type="NCBI Taxonomy" id="51511"/>
    <lineage>
        <taxon>Eukaryota</taxon>
        <taxon>Metazoa</taxon>
        <taxon>Chordata</taxon>
        <taxon>Tunicata</taxon>
        <taxon>Ascidiacea</taxon>
        <taxon>Phlebobranchia</taxon>
        <taxon>Cionidae</taxon>
        <taxon>Ciona</taxon>
    </lineage>
</organism>
<dbReference type="HOGENOM" id="CLU_1325986_0_0_1"/>
<feature type="compositionally biased region" description="Polar residues" evidence="1">
    <location>
        <begin position="7"/>
        <end position="33"/>
    </location>
</feature>
<keyword evidence="3" id="KW-1185">Reference proteome</keyword>
<reference evidence="3" key="1">
    <citation type="submission" date="2003-08" db="EMBL/GenBank/DDBJ databases">
        <authorList>
            <person name="Birren B."/>
            <person name="Nusbaum C."/>
            <person name="Abebe A."/>
            <person name="Abouelleil A."/>
            <person name="Adekoya E."/>
            <person name="Ait-zahra M."/>
            <person name="Allen N."/>
            <person name="Allen T."/>
            <person name="An P."/>
            <person name="Anderson M."/>
            <person name="Anderson S."/>
            <person name="Arachchi H."/>
            <person name="Armbruster J."/>
            <person name="Bachantsang P."/>
            <person name="Baldwin J."/>
            <person name="Barry A."/>
            <person name="Bayul T."/>
            <person name="Blitshsteyn B."/>
            <person name="Bloom T."/>
            <person name="Blye J."/>
            <person name="Boguslavskiy L."/>
            <person name="Borowsky M."/>
            <person name="Boukhgalter B."/>
            <person name="Brunache A."/>
            <person name="Butler J."/>
            <person name="Calixte N."/>
            <person name="Calvo S."/>
            <person name="Camarata J."/>
            <person name="Campo K."/>
            <person name="Chang J."/>
            <person name="Cheshatsang Y."/>
            <person name="Citroen M."/>
            <person name="Collymore A."/>
            <person name="Considine T."/>
            <person name="Cook A."/>
            <person name="Cooke P."/>
            <person name="Corum B."/>
            <person name="Cuomo C."/>
            <person name="David R."/>
            <person name="Dawoe T."/>
            <person name="Degray S."/>
            <person name="Dodge S."/>
            <person name="Dooley K."/>
            <person name="Dorje P."/>
            <person name="Dorjee K."/>
            <person name="Dorris L."/>
            <person name="Duffey N."/>
            <person name="Dupes A."/>
            <person name="Elkins T."/>
            <person name="Engels R."/>
            <person name="Erickson J."/>
            <person name="Farina A."/>
            <person name="Faro S."/>
            <person name="Ferreira P."/>
            <person name="Fischer H."/>
            <person name="Fitzgerald M."/>
            <person name="Foley K."/>
            <person name="Gage D."/>
            <person name="Galagan J."/>
            <person name="Gearin G."/>
            <person name="Gnerre S."/>
            <person name="Gnirke A."/>
            <person name="Goyette A."/>
            <person name="Graham J."/>
            <person name="Grandbois E."/>
            <person name="Gyaltsen K."/>
            <person name="Hafez N."/>
            <person name="Hagopian D."/>
            <person name="Hagos B."/>
            <person name="Hall J."/>
            <person name="Hatcher B."/>
            <person name="Heller A."/>
            <person name="Higgins H."/>
            <person name="Honan T."/>
            <person name="Horn A."/>
            <person name="Houde N."/>
            <person name="Hughes L."/>
            <person name="Hulme W."/>
            <person name="Husby E."/>
            <person name="Iliev I."/>
            <person name="Jaffe D."/>
            <person name="Jones C."/>
            <person name="Kamal M."/>
            <person name="Kamat A."/>
            <person name="Kamvysselis M."/>
            <person name="Karlsson E."/>
            <person name="Kells C."/>
            <person name="Kieu A."/>
            <person name="Kisner P."/>
            <person name="Kodira C."/>
            <person name="Kulbokas E."/>
            <person name="Labutti K."/>
            <person name="Lama D."/>
            <person name="Landers T."/>
            <person name="Leger J."/>
            <person name="Levine S."/>
            <person name="Lewis D."/>
            <person name="Lewis T."/>
            <person name="Lindblad-toh K."/>
            <person name="Liu X."/>
            <person name="Lokyitsang T."/>
            <person name="Lokyitsang Y."/>
            <person name="Lucien O."/>
            <person name="Lui A."/>
            <person name="Ma L.J."/>
            <person name="Mabbitt R."/>
            <person name="Macdonald J."/>
            <person name="Maclean C."/>
            <person name="Major J."/>
            <person name="Manning J."/>
            <person name="Marabella R."/>
            <person name="Maru K."/>
            <person name="Matthews C."/>
            <person name="Mauceli E."/>
            <person name="Mccarthy M."/>
            <person name="Mcdonough S."/>
            <person name="Mcghee T."/>
            <person name="Meldrim J."/>
            <person name="Meneus L."/>
            <person name="Mesirov J."/>
            <person name="Mihalev A."/>
            <person name="Mihova T."/>
            <person name="Mikkelsen T."/>
            <person name="Mlenga V."/>
            <person name="Moru K."/>
            <person name="Mozes J."/>
            <person name="Mulrain L."/>
            <person name="Munson G."/>
            <person name="Naylor J."/>
            <person name="Newes C."/>
            <person name="Nguyen C."/>
            <person name="Nguyen N."/>
            <person name="Nguyen T."/>
            <person name="Nicol R."/>
            <person name="Nielsen C."/>
            <person name="Nizzari M."/>
            <person name="Norbu C."/>
            <person name="Norbu N."/>
            <person name="O'donnell P."/>
            <person name="Okoawo O."/>
            <person name="O'leary S."/>
            <person name="Omotosho B."/>
            <person name="O'neill K."/>
            <person name="Osman S."/>
            <person name="Parker S."/>
            <person name="Perrin D."/>
            <person name="Phunkhang P."/>
            <person name="Piqani B."/>
            <person name="Purcell S."/>
            <person name="Rachupka T."/>
            <person name="Ramasamy U."/>
            <person name="Rameau R."/>
            <person name="Ray V."/>
            <person name="Raymond C."/>
            <person name="Retta R."/>
            <person name="Richardson S."/>
            <person name="Rise C."/>
            <person name="Rodriguez J."/>
            <person name="Rogers J."/>
            <person name="Rogov P."/>
            <person name="Rutman M."/>
            <person name="Schupbach R."/>
            <person name="Seaman C."/>
            <person name="Settipalli S."/>
            <person name="Sharpe T."/>
            <person name="Sheridan J."/>
            <person name="Sherpa N."/>
            <person name="Shi J."/>
            <person name="Smirnov S."/>
            <person name="Smith C."/>
            <person name="Sougnez C."/>
            <person name="Spencer B."/>
            <person name="Stalker J."/>
            <person name="Stange-thomann N."/>
            <person name="Stavropoulos S."/>
            <person name="Stetson K."/>
            <person name="Stone C."/>
            <person name="Stone S."/>
            <person name="Stubbs M."/>
            <person name="Talamas J."/>
            <person name="Tchuinga P."/>
            <person name="Tenzing P."/>
            <person name="Tesfaye S."/>
            <person name="Theodore J."/>
            <person name="Thoulutsang Y."/>
            <person name="Topham K."/>
            <person name="Towey S."/>
            <person name="Tsamla T."/>
            <person name="Tsomo N."/>
            <person name="Vallee D."/>
            <person name="Vassiliev H."/>
            <person name="Venkataraman V."/>
            <person name="Vinson J."/>
            <person name="Vo A."/>
            <person name="Wade C."/>
            <person name="Wang S."/>
            <person name="Wangchuk T."/>
            <person name="Wangdi T."/>
            <person name="Whittaker C."/>
            <person name="Wilkinson J."/>
            <person name="Wu Y."/>
            <person name="Wyman D."/>
            <person name="Yadav S."/>
            <person name="Yang S."/>
            <person name="Yang X."/>
            <person name="Yeager S."/>
            <person name="Yee E."/>
            <person name="Young G."/>
            <person name="Zainoun J."/>
            <person name="Zembeck L."/>
            <person name="Zimmer A."/>
            <person name="Zody M."/>
            <person name="Lander E."/>
        </authorList>
    </citation>
    <scope>NUCLEOTIDE SEQUENCE [LARGE SCALE GENOMIC DNA]</scope>
</reference>
<dbReference type="Ensembl" id="ENSCSAVT00000005588.1">
    <property type="protein sequence ID" value="ENSCSAVP00000005514.1"/>
    <property type="gene ID" value="ENSCSAVG00000003298.1"/>
</dbReference>
<accession>H2YJL5</accession>